<dbReference type="GO" id="GO:0016491">
    <property type="term" value="F:oxidoreductase activity"/>
    <property type="evidence" value="ECO:0007669"/>
    <property type="project" value="UniProtKB-KW"/>
</dbReference>
<feature type="chain" id="PRO_5035463643" description="Multicopper oxidase" evidence="4">
    <location>
        <begin position="21"/>
        <end position="578"/>
    </location>
</feature>
<dbReference type="PANTHER" id="PTHR11709">
    <property type="entry name" value="MULTI-COPPER OXIDASE"/>
    <property type="match status" value="1"/>
</dbReference>
<keyword evidence="3" id="KW-0560">Oxidoreductase</keyword>
<name>A0A8K1FMV9_PYTOL</name>
<gene>
    <name evidence="8" type="ORF">Poli38472_009419</name>
</gene>
<dbReference type="PROSITE" id="PS00080">
    <property type="entry name" value="MULTICOPPER_OXIDASE2"/>
    <property type="match status" value="1"/>
</dbReference>
<sequence>MLRLTALVAALACQAATSYAHDDYLTLIEPKVLASPCAQQWESETRRVNISKPSEFHVDLTVGMGRFESQYVSFNTRTYNGQFPAPTIKVCPGDKLTVRVTNELEAGASNVTNLHLHGMHVSPKGMQDNILTNIQPGADRTYEYFIRPDHPSGSFWYHPHSHGLVNSQLGGLMAGSLIVVDRPDDVPKEIDEMDDIVLIIQGVCVENCHEVEDNIVNLLTNKYDGDDMMMMDMSMDMSMDMDMGDSADESEDSEETKFPVSLSVSKSVPLTNTSLVHAYVNGQYLPEIKMQPGELKRFRYVNTIPNNVAELVIPDCEMYVIARDGVYVSKPQKKSVVILPPGSRADVIVRCASEGTYHVETQTDESRNELLGKAHRHRVPTQQIIKLTVSGEASKMVLPTVLPAPPAYMKDATKLSEAVTTENTYNYEFSVWMEEGSGVTYGVNKKKFDHKFINHSMTVNQVQEWELSVKNYGHECQEMDGSAMAHMHMSKGGHCHPMTHPFHMHGSHFQITKADAELDPDELLFGVGEWRDTIPLFKSNVQIRFTPRDHMVGHILTHCHFASHSDNGMAQMVEVRSA</sequence>
<dbReference type="InterPro" id="IPR011706">
    <property type="entry name" value="Cu-oxidase_C"/>
</dbReference>
<dbReference type="Proteomes" id="UP000794436">
    <property type="component" value="Unassembled WGS sequence"/>
</dbReference>
<dbReference type="GO" id="GO:0005507">
    <property type="term" value="F:copper ion binding"/>
    <property type="evidence" value="ECO:0007669"/>
    <property type="project" value="InterPro"/>
</dbReference>
<evidence type="ECO:0008006" key="10">
    <source>
        <dbReference type="Google" id="ProtNLM"/>
    </source>
</evidence>
<evidence type="ECO:0000313" key="9">
    <source>
        <dbReference type="Proteomes" id="UP000794436"/>
    </source>
</evidence>
<dbReference type="InterPro" id="IPR001117">
    <property type="entry name" value="Cu-oxidase_2nd"/>
</dbReference>
<dbReference type="Pfam" id="PF00394">
    <property type="entry name" value="Cu-oxidase"/>
    <property type="match status" value="1"/>
</dbReference>
<evidence type="ECO:0000256" key="2">
    <source>
        <dbReference type="ARBA" id="ARBA00022723"/>
    </source>
</evidence>
<evidence type="ECO:0000256" key="1">
    <source>
        <dbReference type="ARBA" id="ARBA00010609"/>
    </source>
</evidence>
<evidence type="ECO:0000256" key="4">
    <source>
        <dbReference type="SAM" id="SignalP"/>
    </source>
</evidence>
<feature type="signal peptide" evidence="4">
    <location>
        <begin position="1"/>
        <end position="20"/>
    </location>
</feature>
<reference evidence="8" key="1">
    <citation type="submission" date="2019-03" db="EMBL/GenBank/DDBJ databases">
        <title>Long read genome sequence of the mycoparasitic Pythium oligandrum ATCC 38472 isolated from sugarbeet rhizosphere.</title>
        <authorList>
            <person name="Gaulin E."/>
        </authorList>
    </citation>
    <scope>NUCLEOTIDE SEQUENCE</scope>
    <source>
        <strain evidence="8">ATCC 38472_TT</strain>
    </source>
</reference>
<evidence type="ECO:0000259" key="7">
    <source>
        <dbReference type="Pfam" id="PF07732"/>
    </source>
</evidence>
<protein>
    <recommendedName>
        <fullName evidence="10">Multicopper oxidase</fullName>
    </recommendedName>
</protein>
<dbReference type="SUPFAM" id="SSF49503">
    <property type="entry name" value="Cupredoxins"/>
    <property type="match status" value="3"/>
</dbReference>
<accession>A0A8K1FMV9</accession>
<dbReference type="Pfam" id="PF07731">
    <property type="entry name" value="Cu-oxidase_2"/>
    <property type="match status" value="1"/>
</dbReference>
<dbReference type="PANTHER" id="PTHR11709:SF518">
    <property type="entry name" value="MULTICOPPER OXIDASE"/>
    <property type="match status" value="1"/>
</dbReference>
<keyword evidence="2" id="KW-0479">Metal-binding</keyword>
<dbReference type="CDD" id="cd13853">
    <property type="entry name" value="CuRO_1_Tth-MCO_like"/>
    <property type="match status" value="1"/>
</dbReference>
<dbReference type="OrthoDB" id="2121828at2759"/>
<feature type="domain" description="Plastocyanin-like" evidence="7">
    <location>
        <begin position="76"/>
        <end position="182"/>
    </location>
</feature>
<evidence type="ECO:0000256" key="3">
    <source>
        <dbReference type="ARBA" id="ARBA00023002"/>
    </source>
</evidence>
<dbReference type="InterPro" id="IPR045087">
    <property type="entry name" value="Cu-oxidase_fam"/>
</dbReference>
<comment type="similarity">
    <text evidence="1">Belongs to the multicopper oxidase family.</text>
</comment>
<evidence type="ECO:0000259" key="6">
    <source>
        <dbReference type="Pfam" id="PF07731"/>
    </source>
</evidence>
<keyword evidence="4" id="KW-0732">Signal</keyword>
<evidence type="ECO:0000313" key="8">
    <source>
        <dbReference type="EMBL" id="TMW65252.1"/>
    </source>
</evidence>
<keyword evidence="9" id="KW-1185">Reference proteome</keyword>
<feature type="domain" description="Plastocyanin-like" evidence="6">
    <location>
        <begin position="497"/>
        <end position="576"/>
    </location>
</feature>
<dbReference type="Gene3D" id="2.60.40.420">
    <property type="entry name" value="Cupredoxins - blue copper proteins"/>
    <property type="match status" value="3"/>
</dbReference>
<dbReference type="Pfam" id="PF07732">
    <property type="entry name" value="Cu-oxidase_3"/>
    <property type="match status" value="1"/>
</dbReference>
<dbReference type="EMBL" id="SPLM01000038">
    <property type="protein sequence ID" value="TMW65252.1"/>
    <property type="molecule type" value="Genomic_DNA"/>
</dbReference>
<dbReference type="InterPro" id="IPR008972">
    <property type="entry name" value="Cupredoxin"/>
</dbReference>
<organism evidence="8 9">
    <name type="scientific">Pythium oligandrum</name>
    <name type="common">Mycoparasitic fungus</name>
    <dbReference type="NCBI Taxonomy" id="41045"/>
    <lineage>
        <taxon>Eukaryota</taxon>
        <taxon>Sar</taxon>
        <taxon>Stramenopiles</taxon>
        <taxon>Oomycota</taxon>
        <taxon>Peronosporomycetes</taxon>
        <taxon>Pythiales</taxon>
        <taxon>Pythiaceae</taxon>
        <taxon>Pythium</taxon>
    </lineage>
</organism>
<feature type="domain" description="Plastocyanin-like" evidence="5">
    <location>
        <begin position="282"/>
        <end position="362"/>
    </location>
</feature>
<evidence type="ECO:0000259" key="5">
    <source>
        <dbReference type="Pfam" id="PF00394"/>
    </source>
</evidence>
<comment type="caution">
    <text evidence="8">The sequence shown here is derived from an EMBL/GenBank/DDBJ whole genome shotgun (WGS) entry which is preliminary data.</text>
</comment>
<proteinExistence type="inferred from homology"/>
<dbReference type="InterPro" id="IPR011707">
    <property type="entry name" value="Cu-oxidase-like_N"/>
</dbReference>
<dbReference type="InterPro" id="IPR002355">
    <property type="entry name" value="Cu_oxidase_Cu_BS"/>
</dbReference>
<dbReference type="AlphaFoldDB" id="A0A8K1FMV9"/>